<reference evidence="4" key="1">
    <citation type="submission" date="2025-08" db="UniProtKB">
        <authorList>
            <consortium name="RefSeq"/>
        </authorList>
    </citation>
    <scope>IDENTIFICATION</scope>
    <source>
        <tissue evidence="4">Adult</tissue>
    </source>
</reference>
<dbReference type="RefSeq" id="XP_049314572.1">
    <property type="nucleotide sequence ID" value="XM_049458615.1"/>
</dbReference>
<feature type="coiled-coil region" evidence="1">
    <location>
        <begin position="257"/>
        <end position="317"/>
    </location>
</feature>
<keyword evidence="2" id="KW-1133">Transmembrane helix</keyword>
<feature type="transmembrane region" description="Helical" evidence="2">
    <location>
        <begin position="12"/>
        <end position="30"/>
    </location>
</feature>
<keyword evidence="1" id="KW-0175">Coiled coil</keyword>
<dbReference type="Proteomes" id="UP001652620">
    <property type="component" value="Chromosome 5"/>
</dbReference>
<organism evidence="3 4">
    <name type="scientific">Bactrocera dorsalis</name>
    <name type="common">Oriental fruit fly</name>
    <name type="synonym">Dacus dorsalis</name>
    <dbReference type="NCBI Taxonomy" id="27457"/>
    <lineage>
        <taxon>Eukaryota</taxon>
        <taxon>Metazoa</taxon>
        <taxon>Ecdysozoa</taxon>
        <taxon>Arthropoda</taxon>
        <taxon>Hexapoda</taxon>
        <taxon>Insecta</taxon>
        <taxon>Pterygota</taxon>
        <taxon>Neoptera</taxon>
        <taxon>Endopterygota</taxon>
        <taxon>Diptera</taxon>
        <taxon>Brachycera</taxon>
        <taxon>Muscomorpha</taxon>
        <taxon>Tephritoidea</taxon>
        <taxon>Tephritidae</taxon>
        <taxon>Bactrocera</taxon>
        <taxon>Bactrocera</taxon>
    </lineage>
</organism>
<name>A0ABM3JZB2_BACDO</name>
<protein>
    <submittedName>
        <fullName evidence="4">Uncharacterized protein LOC105225151 isoform X1</fullName>
    </submittedName>
</protein>
<evidence type="ECO:0000313" key="3">
    <source>
        <dbReference type="Proteomes" id="UP001652620"/>
    </source>
</evidence>
<evidence type="ECO:0000256" key="1">
    <source>
        <dbReference type="SAM" id="Coils"/>
    </source>
</evidence>
<evidence type="ECO:0000313" key="4">
    <source>
        <dbReference type="RefSeq" id="XP_049314572.1"/>
    </source>
</evidence>
<keyword evidence="2" id="KW-0812">Transmembrane</keyword>
<dbReference type="GeneID" id="105225151"/>
<evidence type="ECO:0000256" key="2">
    <source>
        <dbReference type="SAM" id="Phobius"/>
    </source>
</evidence>
<accession>A0ABM3JZB2</accession>
<keyword evidence="2" id="KW-0472">Membrane</keyword>
<sequence length="401" mass="42949">MSYIPYIRCKRGFSSFHFVAVLLVVILHITSTTPVPFRSDDYFYLEPDMDDDMDYMQSANLADDDYQPNESESDYVMFPRSAETTTECETEPPKHVETHTPSTHGVVATTCVAIIPGQSAKHEMHATEKPQTAPQSMTTAPQPAATILQPTTAAPAAVTVTVAPQTTTTQATHTTTCTPEVETTTCIPEEESTGKKGGKGAVEATTCMSLKSLVGGAGNGSYDGILMPPSEVFPPVSLTEQEGKTRALHSLVQHLYVAQARVQLEAIEIKKAQAVANSAQQQLEEAANHVRSVTAALQNAQQEVASAAIRAQTAQLQLAAHDQLLFAARQDVDALSSQMVGLQAAEGIAVPTVKFDIGGLLDKLKQPLAAAERPTAVPPVLSMQEQAPAEPAPLYADYDYD</sequence>
<keyword evidence="3" id="KW-1185">Reference proteome</keyword>
<proteinExistence type="predicted"/>
<gene>
    <name evidence="4" type="primary">LOC105225151</name>
</gene>